<gene>
    <name evidence="4" type="ORF">NQ314_014683</name>
</gene>
<dbReference type="AlphaFoldDB" id="A0AAV8X381"/>
<dbReference type="GO" id="GO:0000379">
    <property type="term" value="P:tRNA-type intron splice site recognition and cleavage"/>
    <property type="evidence" value="ECO:0007669"/>
    <property type="project" value="TreeGrafter"/>
</dbReference>
<evidence type="ECO:0000313" key="5">
    <source>
        <dbReference type="Proteomes" id="UP001162156"/>
    </source>
</evidence>
<evidence type="ECO:0000256" key="2">
    <source>
        <dbReference type="ARBA" id="ARBA00022694"/>
    </source>
</evidence>
<name>A0AAV8X381_9CUCU</name>
<dbReference type="PANTHER" id="PTHR21027">
    <property type="entry name" value="TRNA-SPLICING ENDONUCLEASE SUBUNIT SEN54"/>
    <property type="match status" value="1"/>
</dbReference>
<comment type="caution">
    <text evidence="4">The sequence shown here is derived from an EMBL/GenBank/DDBJ whole genome shotgun (WGS) entry which is preliminary data.</text>
</comment>
<feature type="domain" description="tRNA-splicing endonuclease subunit Sen54 N-terminal" evidence="3">
    <location>
        <begin position="48"/>
        <end position="112"/>
    </location>
</feature>
<comment type="similarity">
    <text evidence="1">Belongs to the SEN54 family.</text>
</comment>
<dbReference type="Proteomes" id="UP001162156">
    <property type="component" value="Unassembled WGS sequence"/>
</dbReference>
<evidence type="ECO:0000256" key="1">
    <source>
        <dbReference type="ARBA" id="ARBA00005736"/>
    </source>
</evidence>
<dbReference type="InterPro" id="IPR024336">
    <property type="entry name" value="tRNA_splic_suSen54_N"/>
</dbReference>
<accession>A0AAV8X381</accession>
<dbReference type="PANTHER" id="PTHR21027:SF1">
    <property type="entry name" value="TRNA-SPLICING ENDONUCLEASE SUBUNIT SEN54"/>
    <property type="match status" value="1"/>
</dbReference>
<keyword evidence="2" id="KW-0819">tRNA processing</keyword>
<dbReference type="GO" id="GO:0000214">
    <property type="term" value="C:tRNA-intron endonuclease complex"/>
    <property type="evidence" value="ECO:0007669"/>
    <property type="project" value="TreeGrafter"/>
</dbReference>
<dbReference type="EMBL" id="JANEYF010004049">
    <property type="protein sequence ID" value="KAJ8932426.1"/>
    <property type="molecule type" value="Genomic_DNA"/>
</dbReference>
<reference evidence="4" key="1">
    <citation type="journal article" date="2023" name="Insect Mol. Biol.">
        <title>Genome sequencing provides insights into the evolution of gene families encoding plant cell wall-degrading enzymes in longhorned beetles.</title>
        <authorList>
            <person name="Shin N.R."/>
            <person name="Okamura Y."/>
            <person name="Kirsch R."/>
            <person name="Pauchet Y."/>
        </authorList>
    </citation>
    <scope>NUCLEOTIDE SEQUENCE</scope>
    <source>
        <strain evidence="4">RBIC_L_NR</strain>
    </source>
</reference>
<sequence length="282" mass="33353">MEDLAKKLINDHRSPLVKVDLPGTKLFLKSSTLEEVKFIEKHQNNLENILRHKRVERRCARSQAIWSPETNLAKVTKVVKTLNNFGYQDKNGIFLYPEETLFLMETNRLEVTHNEIPITIQESYMLISQNGECSLTKYRVYKKLVLLGYKLIRYQELLRRQLKDKRKTGTEARNSIKEPDKVMPSEHCQKRCVDECDDDKLMTEHKKLCIGQKVENYHEKLKTETNFIESGSKREKKDLQLAYIQNLFEKLRQNAPREYKPNIINNEVPDYCVFLPHKKKQV</sequence>
<organism evidence="4 5">
    <name type="scientific">Rhamnusium bicolor</name>
    <dbReference type="NCBI Taxonomy" id="1586634"/>
    <lineage>
        <taxon>Eukaryota</taxon>
        <taxon>Metazoa</taxon>
        <taxon>Ecdysozoa</taxon>
        <taxon>Arthropoda</taxon>
        <taxon>Hexapoda</taxon>
        <taxon>Insecta</taxon>
        <taxon>Pterygota</taxon>
        <taxon>Neoptera</taxon>
        <taxon>Endopterygota</taxon>
        <taxon>Coleoptera</taxon>
        <taxon>Polyphaga</taxon>
        <taxon>Cucujiformia</taxon>
        <taxon>Chrysomeloidea</taxon>
        <taxon>Cerambycidae</taxon>
        <taxon>Lepturinae</taxon>
        <taxon>Rhagiini</taxon>
        <taxon>Rhamnusium</taxon>
    </lineage>
</organism>
<evidence type="ECO:0000313" key="4">
    <source>
        <dbReference type="EMBL" id="KAJ8932426.1"/>
    </source>
</evidence>
<dbReference type="Pfam" id="PF12928">
    <property type="entry name" value="tRNA_int_end_N2"/>
    <property type="match status" value="1"/>
</dbReference>
<proteinExistence type="inferred from homology"/>
<keyword evidence="5" id="KW-1185">Reference proteome</keyword>
<evidence type="ECO:0000259" key="3">
    <source>
        <dbReference type="Pfam" id="PF12928"/>
    </source>
</evidence>
<protein>
    <recommendedName>
        <fullName evidence="3">tRNA-splicing endonuclease subunit Sen54 N-terminal domain-containing protein</fullName>
    </recommendedName>
</protein>
<dbReference type="InterPro" id="IPR024337">
    <property type="entry name" value="tRNA_splic_suSen54"/>
</dbReference>